<feature type="transmembrane region" description="Helical" evidence="1">
    <location>
        <begin position="210"/>
        <end position="231"/>
    </location>
</feature>
<dbReference type="PANTHER" id="PTHR34064">
    <property type="entry name" value="OS04G0672300 PROTEIN"/>
    <property type="match status" value="1"/>
</dbReference>
<sequence length="249" mass="28477">MSSEILNYTENGDFTFSFVQGQDAYSILVLPDEGTTNLQCESQLLFLGHSEVPNSTDSQMCLDAELNCQNYVNLDIENANAYPPCLVDMDIEKGNSETAKTNDEDVEKLKIEGPLTKTLQRQISLQIGEKFVQLLMNDSLVSPKFPSRDKSTVEKVHETPNNRMRKYKRSASFNSRKVVVLFSVLYCLDHLEIALDILKFNRDIGSHFIFFGWVWLTLLSMALDCISFQLFDELGEFLSNHNIELYYPK</sequence>
<evidence type="ECO:0000256" key="1">
    <source>
        <dbReference type="SAM" id="Phobius"/>
    </source>
</evidence>
<organism evidence="2 3">
    <name type="scientific">Camellia sinensis var. sinensis</name>
    <name type="common">China tea</name>
    <dbReference type="NCBI Taxonomy" id="542762"/>
    <lineage>
        <taxon>Eukaryota</taxon>
        <taxon>Viridiplantae</taxon>
        <taxon>Streptophyta</taxon>
        <taxon>Embryophyta</taxon>
        <taxon>Tracheophyta</taxon>
        <taxon>Spermatophyta</taxon>
        <taxon>Magnoliopsida</taxon>
        <taxon>eudicotyledons</taxon>
        <taxon>Gunneridae</taxon>
        <taxon>Pentapetalae</taxon>
        <taxon>asterids</taxon>
        <taxon>Ericales</taxon>
        <taxon>Theaceae</taxon>
        <taxon>Camellia</taxon>
    </lineage>
</organism>
<keyword evidence="1" id="KW-1133">Transmembrane helix</keyword>
<protein>
    <submittedName>
        <fullName evidence="2">Uncharacterized protein</fullName>
    </submittedName>
</protein>
<keyword evidence="3" id="KW-1185">Reference proteome</keyword>
<gene>
    <name evidence="2" type="ORF">TEA_015857</name>
</gene>
<comment type="caution">
    <text evidence="2">The sequence shown here is derived from an EMBL/GenBank/DDBJ whole genome shotgun (WGS) entry which is preliminary data.</text>
</comment>
<proteinExistence type="predicted"/>
<dbReference type="EMBL" id="SDRB02001741">
    <property type="protein sequence ID" value="THG20744.1"/>
    <property type="molecule type" value="Genomic_DNA"/>
</dbReference>
<evidence type="ECO:0000313" key="3">
    <source>
        <dbReference type="Proteomes" id="UP000306102"/>
    </source>
</evidence>
<dbReference type="AlphaFoldDB" id="A0A4S4EW33"/>
<name>A0A4S4EW33_CAMSN</name>
<dbReference type="Proteomes" id="UP000306102">
    <property type="component" value="Unassembled WGS sequence"/>
</dbReference>
<evidence type="ECO:0000313" key="2">
    <source>
        <dbReference type="EMBL" id="THG20744.1"/>
    </source>
</evidence>
<reference evidence="2 3" key="1">
    <citation type="journal article" date="2018" name="Proc. Natl. Acad. Sci. U.S.A.">
        <title>Draft genome sequence of Camellia sinensis var. sinensis provides insights into the evolution of the tea genome and tea quality.</title>
        <authorList>
            <person name="Wei C."/>
            <person name="Yang H."/>
            <person name="Wang S."/>
            <person name="Zhao J."/>
            <person name="Liu C."/>
            <person name="Gao L."/>
            <person name="Xia E."/>
            <person name="Lu Y."/>
            <person name="Tai Y."/>
            <person name="She G."/>
            <person name="Sun J."/>
            <person name="Cao H."/>
            <person name="Tong W."/>
            <person name="Gao Q."/>
            <person name="Li Y."/>
            <person name="Deng W."/>
            <person name="Jiang X."/>
            <person name="Wang W."/>
            <person name="Chen Q."/>
            <person name="Zhang S."/>
            <person name="Li H."/>
            <person name="Wu J."/>
            <person name="Wang P."/>
            <person name="Li P."/>
            <person name="Shi C."/>
            <person name="Zheng F."/>
            <person name="Jian J."/>
            <person name="Huang B."/>
            <person name="Shan D."/>
            <person name="Shi M."/>
            <person name="Fang C."/>
            <person name="Yue Y."/>
            <person name="Li F."/>
            <person name="Li D."/>
            <person name="Wei S."/>
            <person name="Han B."/>
            <person name="Jiang C."/>
            <person name="Yin Y."/>
            <person name="Xia T."/>
            <person name="Zhang Z."/>
            <person name="Bennetzen J.L."/>
            <person name="Zhao S."/>
            <person name="Wan X."/>
        </authorList>
    </citation>
    <scope>NUCLEOTIDE SEQUENCE [LARGE SCALE GENOMIC DNA]</scope>
    <source>
        <strain evidence="3">cv. Shuchazao</strain>
        <tissue evidence="2">Leaf</tissue>
    </source>
</reference>
<dbReference type="PANTHER" id="PTHR34064:SF5">
    <property type="entry name" value="PROTEIN, PUTATIVE-RELATED"/>
    <property type="match status" value="1"/>
</dbReference>
<keyword evidence="1" id="KW-0472">Membrane</keyword>
<keyword evidence="1" id="KW-0812">Transmembrane</keyword>
<accession>A0A4S4EW33</accession>